<keyword evidence="2" id="KW-1185">Reference proteome</keyword>
<dbReference type="Proteomes" id="UP000297280">
    <property type="component" value="Unassembled WGS sequence"/>
</dbReference>
<dbReference type="EMBL" id="PQXO01000455">
    <property type="protein sequence ID" value="TGO84869.1"/>
    <property type="molecule type" value="Genomic_DNA"/>
</dbReference>
<dbReference type="OrthoDB" id="3558706at2759"/>
<evidence type="ECO:0000313" key="2">
    <source>
        <dbReference type="Proteomes" id="UP000297280"/>
    </source>
</evidence>
<reference evidence="1 2" key="1">
    <citation type="submission" date="2017-12" db="EMBL/GenBank/DDBJ databases">
        <title>Comparative genomics of Botrytis spp.</title>
        <authorList>
            <person name="Valero-Jimenez C.A."/>
            <person name="Tapia P."/>
            <person name="Veloso J."/>
            <person name="Silva-Moreno E."/>
            <person name="Staats M."/>
            <person name="Valdes J.H."/>
            <person name="Van Kan J.A.L."/>
        </authorList>
    </citation>
    <scope>NUCLEOTIDE SEQUENCE [LARGE SCALE GENOMIC DNA]</scope>
    <source>
        <strain evidence="1 2">MUCL3349</strain>
    </source>
</reference>
<gene>
    <name evidence="1" type="ORF">BPOR_0456g00040</name>
</gene>
<dbReference type="AlphaFoldDB" id="A0A4Z1KRS5"/>
<evidence type="ECO:0000313" key="1">
    <source>
        <dbReference type="EMBL" id="TGO84869.1"/>
    </source>
</evidence>
<comment type="caution">
    <text evidence="1">The sequence shown here is derived from an EMBL/GenBank/DDBJ whole genome shotgun (WGS) entry which is preliminary data.</text>
</comment>
<protein>
    <submittedName>
        <fullName evidence="1">Uncharacterized protein</fullName>
    </submittedName>
</protein>
<organism evidence="1 2">
    <name type="scientific">Botrytis porri</name>
    <dbReference type="NCBI Taxonomy" id="87229"/>
    <lineage>
        <taxon>Eukaryota</taxon>
        <taxon>Fungi</taxon>
        <taxon>Dikarya</taxon>
        <taxon>Ascomycota</taxon>
        <taxon>Pezizomycotina</taxon>
        <taxon>Leotiomycetes</taxon>
        <taxon>Helotiales</taxon>
        <taxon>Sclerotiniaceae</taxon>
        <taxon>Botrytis</taxon>
    </lineage>
</organism>
<name>A0A4Z1KRS5_9HELO</name>
<proteinExistence type="predicted"/>
<accession>A0A4Z1KRS5</accession>
<sequence length="153" mass="17054">MSGTLVALKCSKRPALGGLVHYTPTVQVSGSNSSEYRAAHAAAVGQEKGVWANAVFGKLNDRGLGRVYLHFKVSRNARLSALRSYGWPITSHIDIIRRAAGFVTLAEVDVYRSVPPTCVRRWSVHLAEMIVKIHFEQVKANPYLIRIRQRNLE</sequence>